<gene>
    <name evidence="7" type="ORF">HYH03_009574</name>
</gene>
<dbReference type="Proteomes" id="UP000612055">
    <property type="component" value="Unassembled WGS sequence"/>
</dbReference>
<dbReference type="Gene3D" id="6.10.140.2220">
    <property type="match status" value="1"/>
</dbReference>
<dbReference type="GO" id="GO:0008270">
    <property type="term" value="F:zinc ion binding"/>
    <property type="evidence" value="ECO:0007669"/>
    <property type="project" value="UniProtKB-KW"/>
</dbReference>
<keyword evidence="1" id="KW-0479">Metal-binding</keyword>
<evidence type="ECO:0000313" key="7">
    <source>
        <dbReference type="EMBL" id="KAG2492078.1"/>
    </source>
</evidence>
<feature type="domain" description="MYND-type" evidence="6">
    <location>
        <begin position="1015"/>
        <end position="1058"/>
    </location>
</feature>
<keyword evidence="3" id="KW-0862">Zinc</keyword>
<feature type="region of interest" description="Disordered" evidence="5">
    <location>
        <begin position="838"/>
        <end position="880"/>
    </location>
</feature>
<evidence type="ECO:0000256" key="3">
    <source>
        <dbReference type="ARBA" id="ARBA00022833"/>
    </source>
</evidence>
<dbReference type="SUPFAM" id="SSF144232">
    <property type="entry name" value="HIT/MYND zinc finger-like"/>
    <property type="match status" value="1"/>
</dbReference>
<reference evidence="7" key="1">
    <citation type="journal article" date="2020" name="bioRxiv">
        <title>Comparative genomics of Chlamydomonas.</title>
        <authorList>
            <person name="Craig R.J."/>
            <person name="Hasan A.R."/>
            <person name="Ness R.W."/>
            <person name="Keightley P.D."/>
        </authorList>
    </citation>
    <scope>NUCLEOTIDE SEQUENCE</scope>
    <source>
        <strain evidence="7">CCAP 11/70</strain>
    </source>
</reference>
<evidence type="ECO:0000256" key="2">
    <source>
        <dbReference type="ARBA" id="ARBA00022771"/>
    </source>
</evidence>
<evidence type="ECO:0000256" key="5">
    <source>
        <dbReference type="SAM" id="MobiDB-lite"/>
    </source>
</evidence>
<name>A0A835XXK9_9CHLO</name>
<proteinExistence type="predicted"/>
<sequence>MASDTERTVAWRLFELMRAMHAVMSVDDASSSLARQATWQEAVEALDALALELRQQRRSPAASDAAACEAAWLGGLGASGASAWLLSLMQDLPARTRATADPRRSVEECAAQRNVCSLAYRCVCSLLGFNLEPLLQAQLADLTAWNEAYEQGRSVLSVDFAAALAETVRCAAQHAKALAEAAGTGASAASAEAAAGGSVNLAVNAANYVQHVLRMIRLHPELTVTSRADRSALPGPVSRLLDILTESNLLPAVAEAVMQCPAPAFAEGGDADGRLLPYIRALQGAISSLNSAIASTIWACRHVDLATHASAGAGAAEQGHALSRQLVHPAVTAFCIAQLGRLAAHGGIEPEGAGGAGRWWLTQLEVERGSVLGFDGLGAAAVLEDQHCQWLYVSQGLLRVLSVNLAARTAEALCRLYKGQGLAGSYSGARTWQFARTPVLTELLEPSSEVVTPGALPYWLEAGARRLALCLEAVAAELDGPERAGLPAGAILAHFVGTLGPAQSAQRALTALKLALGDGGLERLSIVGHRDALQRLHRADLASSLDYVVRLAFTATDRAARDRGVSELQRTAEQLSFTVWIMPSVLRRLPFSMLLPGAVEAPASSAGPAALDCGSAAGLLVTLAKRANTLGTRMKRQRAVHGTLPRLEDQLVLLQALSVLAALAEGTSQLCLQLAPVEASRAAPGSAAPSSVSSRSGAVEGARSDELLAFELRSASRLSAVTAAAAAEIDGRSNDPQFGCLGTDPKLLKALTKCTEALAVAAVRPDLVPLDLLMACQPHRLLAAACQLLSSHPDVPAFSGARGQLLAVSIVRAVMDLASNEQLSGRVRMWLRQPRGPAGAGLRAGGVETGGTGAGGAEDGGAEAGGAEAGGVEAQAGDRGEATAPQLRGCLERLLRVAIVPFHRELRVATGCTLALLHTARRAGGGDSGGATTAEQAFGAVVQSLRDWMTSDGRTAPPVLPGGVNLDALVNLEVGGRSGADEAAALVAAPLPPPMTVPPAALALRQLRVCGFPGCSSFGGRCEDGLPLKLCGRCRSVRYCEGGECQRAHWRGKHKQECGGMAAARESGRAG</sequence>
<feature type="compositionally biased region" description="Gly residues" evidence="5">
    <location>
        <begin position="838"/>
        <end position="869"/>
    </location>
</feature>
<evidence type="ECO:0000256" key="4">
    <source>
        <dbReference type="PROSITE-ProRule" id="PRU00134"/>
    </source>
</evidence>
<dbReference type="AlphaFoldDB" id="A0A835XXK9"/>
<accession>A0A835XXK9</accession>
<keyword evidence="2 4" id="KW-0863">Zinc-finger</keyword>
<dbReference type="PROSITE" id="PS50865">
    <property type="entry name" value="ZF_MYND_2"/>
    <property type="match status" value="1"/>
</dbReference>
<evidence type="ECO:0000256" key="1">
    <source>
        <dbReference type="ARBA" id="ARBA00022723"/>
    </source>
</evidence>
<protein>
    <recommendedName>
        <fullName evidence="6">MYND-type domain-containing protein</fullName>
    </recommendedName>
</protein>
<comment type="caution">
    <text evidence="7">The sequence shown here is derived from an EMBL/GenBank/DDBJ whole genome shotgun (WGS) entry which is preliminary data.</text>
</comment>
<evidence type="ECO:0000259" key="6">
    <source>
        <dbReference type="PROSITE" id="PS50865"/>
    </source>
</evidence>
<dbReference type="Pfam" id="PF01753">
    <property type="entry name" value="zf-MYND"/>
    <property type="match status" value="1"/>
</dbReference>
<dbReference type="EMBL" id="JAEHOE010000047">
    <property type="protein sequence ID" value="KAG2492078.1"/>
    <property type="molecule type" value="Genomic_DNA"/>
</dbReference>
<dbReference type="InterPro" id="IPR002893">
    <property type="entry name" value="Znf_MYND"/>
</dbReference>
<evidence type="ECO:0000313" key="8">
    <source>
        <dbReference type="Proteomes" id="UP000612055"/>
    </source>
</evidence>
<organism evidence="7 8">
    <name type="scientific">Edaphochlamys debaryana</name>
    <dbReference type="NCBI Taxonomy" id="47281"/>
    <lineage>
        <taxon>Eukaryota</taxon>
        <taxon>Viridiplantae</taxon>
        <taxon>Chlorophyta</taxon>
        <taxon>core chlorophytes</taxon>
        <taxon>Chlorophyceae</taxon>
        <taxon>CS clade</taxon>
        <taxon>Chlamydomonadales</taxon>
        <taxon>Chlamydomonadales incertae sedis</taxon>
        <taxon>Edaphochlamys</taxon>
    </lineage>
</organism>
<keyword evidence="8" id="KW-1185">Reference proteome</keyword>